<proteinExistence type="predicted"/>
<gene>
    <name evidence="1" type="ORF">S03H2_18555</name>
</gene>
<dbReference type="EMBL" id="BARU01009633">
    <property type="protein sequence ID" value="GAH39605.1"/>
    <property type="molecule type" value="Genomic_DNA"/>
</dbReference>
<feature type="non-terminal residue" evidence="1">
    <location>
        <position position="53"/>
    </location>
</feature>
<protein>
    <submittedName>
        <fullName evidence="1">Uncharacterized protein</fullName>
    </submittedName>
</protein>
<evidence type="ECO:0000313" key="1">
    <source>
        <dbReference type="EMBL" id="GAH39605.1"/>
    </source>
</evidence>
<accession>X1G471</accession>
<sequence>MDFEFADPDLEEVYLNPRATLKHGHSVDKGFRRKIQIIKAAADEQDLRAMKSL</sequence>
<organism evidence="1">
    <name type="scientific">marine sediment metagenome</name>
    <dbReference type="NCBI Taxonomy" id="412755"/>
    <lineage>
        <taxon>unclassified sequences</taxon>
        <taxon>metagenomes</taxon>
        <taxon>ecological metagenomes</taxon>
    </lineage>
</organism>
<dbReference type="AlphaFoldDB" id="X1G471"/>
<name>X1G471_9ZZZZ</name>
<comment type="caution">
    <text evidence="1">The sequence shown here is derived from an EMBL/GenBank/DDBJ whole genome shotgun (WGS) entry which is preliminary data.</text>
</comment>
<reference evidence="1" key="1">
    <citation type="journal article" date="2014" name="Front. Microbiol.">
        <title>High frequency of phylogenetically diverse reductive dehalogenase-homologous genes in deep subseafloor sedimentary metagenomes.</title>
        <authorList>
            <person name="Kawai M."/>
            <person name="Futagami T."/>
            <person name="Toyoda A."/>
            <person name="Takaki Y."/>
            <person name="Nishi S."/>
            <person name="Hori S."/>
            <person name="Arai W."/>
            <person name="Tsubouchi T."/>
            <person name="Morono Y."/>
            <person name="Uchiyama I."/>
            <person name="Ito T."/>
            <person name="Fujiyama A."/>
            <person name="Inagaki F."/>
            <person name="Takami H."/>
        </authorList>
    </citation>
    <scope>NUCLEOTIDE SEQUENCE</scope>
    <source>
        <strain evidence="1">Expedition CK06-06</strain>
    </source>
</reference>